<dbReference type="PROSITE" id="PS51109">
    <property type="entry name" value="G5"/>
    <property type="match status" value="1"/>
</dbReference>
<protein>
    <submittedName>
        <fullName evidence="4">Ubiquitin-like domain-containing protein</fullName>
    </submittedName>
</protein>
<dbReference type="InterPro" id="IPR036908">
    <property type="entry name" value="RlpA-like_sf"/>
</dbReference>
<dbReference type="InterPro" id="IPR011098">
    <property type="entry name" value="G5_dom"/>
</dbReference>
<dbReference type="InterPro" id="IPR010611">
    <property type="entry name" value="3D_dom"/>
</dbReference>
<proteinExistence type="predicted"/>
<reference evidence="4 5" key="1">
    <citation type="submission" date="2024-02" db="EMBL/GenBank/DDBJ databases">
        <title>Seven novel Bacillus-like species.</title>
        <authorList>
            <person name="Liu G."/>
        </authorList>
    </citation>
    <scope>NUCLEOTIDE SEQUENCE [LARGE SCALE GENOMIC DNA]</scope>
    <source>
        <strain evidence="4 5">FJAT-52054</strain>
    </source>
</reference>
<dbReference type="Gene3D" id="2.40.40.10">
    <property type="entry name" value="RlpA-like domain"/>
    <property type="match status" value="1"/>
</dbReference>
<dbReference type="Proteomes" id="UP001377337">
    <property type="component" value="Chromosome"/>
</dbReference>
<evidence type="ECO:0000313" key="4">
    <source>
        <dbReference type="EMBL" id="WXB98930.1"/>
    </source>
</evidence>
<dbReference type="Pfam" id="PF06725">
    <property type="entry name" value="3D"/>
    <property type="match status" value="1"/>
</dbReference>
<feature type="domain" description="G5" evidence="3">
    <location>
        <begin position="205"/>
        <end position="285"/>
    </location>
</feature>
<dbReference type="CDD" id="cd22786">
    <property type="entry name" value="DPBB_YuiC-like"/>
    <property type="match status" value="1"/>
</dbReference>
<dbReference type="PANTHER" id="PTHR39160:SF4">
    <property type="entry name" value="RESUSCITATION-PROMOTING FACTOR RPFB"/>
    <property type="match status" value="1"/>
</dbReference>
<accession>A0ABZ2NNP5</accession>
<dbReference type="InterPro" id="IPR007137">
    <property type="entry name" value="DUF348"/>
</dbReference>
<dbReference type="SMART" id="SM01208">
    <property type="entry name" value="G5"/>
    <property type="match status" value="1"/>
</dbReference>
<dbReference type="EMBL" id="CP147407">
    <property type="protein sequence ID" value="WXB98930.1"/>
    <property type="molecule type" value="Genomic_DNA"/>
</dbReference>
<dbReference type="Pfam" id="PF03990">
    <property type="entry name" value="DUF348"/>
    <property type="match status" value="3"/>
</dbReference>
<keyword evidence="1 2" id="KW-0732">Signal</keyword>
<evidence type="ECO:0000256" key="2">
    <source>
        <dbReference type="SAM" id="SignalP"/>
    </source>
</evidence>
<evidence type="ECO:0000259" key="3">
    <source>
        <dbReference type="PROSITE" id="PS51109"/>
    </source>
</evidence>
<keyword evidence="5" id="KW-1185">Reference proteome</keyword>
<gene>
    <name evidence="4" type="ORF">WCV65_00285</name>
</gene>
<evidence type="ECO:0000256" key="1">
    <source>
        <dbReference type="ARBA" id="ARBA00022729"/>
    </source>
</evidence>
<dbReference type="Gene3D" id="2.20.230.10">
    <property type="entry name" value="Resuscitation-promoting factor rpfb"/>
    <property type="match status" value="1"/>
</dbReference>
<name>A0ABZ2NNP5_9BACI</name>
<dbReference type="InterPro" id="IPR051933">
    <property type="entry name" value="Resuscitation_pf_RpfB"/>
</dbReference>
<organism evidence="4 5">
    <name type="scientific">Metabacillus sediminis</name>
    <dbReference type="NCBI Taxonomy" id="3117746"/>
    <lineage>
        <taxon>Bacteria</taxon>
        <taxon>Bacillati</taxon>
        <taxon>Bacillota</taxon>
        <taxon>Bacilli</taxon>
        <taxon>Bacillales</taxon>
        <taxon>Bacillaceae</taxon>
        <taxon>Metabacillus</taxon>
    </lineage>
</organism>
<dbReference type="PANTHER" id="PTHR39160">
    <property type="entry name" value="CELL WALL-BINDING PROTEIN YOCH"/>
    <property type="match status" value="1"/>
</dbReference>
<dbReference type="RefSeq" id="WP_338782108.1">
    <property type="nucleotide sequence ID" value="NZ_CP147407.1"/>
</dbReference>
<evidence type="ECO:0000313" key="5">
    <source>
        <dbReference type="Proteomes" id="UP001377337"/>
    </source>
</evidence>
<sequence>MKKLFSEKMSKNKLILSATSLLVMGTGTAFGTYEGTKDEITVSVNGNEETIRTHADTVGDLFSELDIDVRDQDQLSHSENTKLNSTMKVVYEAAKPVRLSDNGKDQTLWTTADTVDEMLKEEGIKLSSHDKVSPSPDTKITDQLSLSINRAFQLSMNVGGKEKKVWTTSTTVADFLKNQKIKLNPSDKVEPRLEDTLQANSAVTVKRVEKVTDVVEEPLDFAVVKKNDSNLERGKQNVVEEGEQGSKKVHFAVVKENGKVISRRLVKEETVKESKDRIVAIGTKAKKAAIVSKPASSAPRAIASRNNDSVSKEMYVTSTAYTASCSGCSGRTATGVNLKANPNAKVIAVDPDVIPLGTKVYVEGYGYAVAADTGSAINGNKIDVFFPDQSSAIKWGSKRVKIKILD</sequence>
<dbReference type="Pfam" id="PF07501">
    <property type="entry name" value="G5"/>
    <property type="match status" value="1"/>
</dbReference>
<dbReference type="SUPFAM" id="SSF50685">
    <property type="entry name" value="Barwin-like endoglucanases"/>
    <property type="match status" value="1"/>
</dbReference>
<feature type="chain" id="PRO_5045428077" evidence="2">
    <location>
        <begin position="32"/>
        <end position="406"/>
    </location>
</feature>
<feature type="signal peptide" evidence="2">
    <location>
        <begin position="1"/>
        <end position="31"/>
    </location>
</feature>